<name>A0ABP0PPB2_9DINO</name>
<feature type="transmembrane region" description="Helical" evidence="2">
    <location>
        <begin position="100"/>
        <end position="125"/>
    </location>
</feature>
<organism evidence="3 4">
    <name type="scientific">Durusdinium trenchii</name>
    <dbReference type="NCBI Taxonomy" id="1381693"/>
    <lineage>
        <taxon>Eukaryota</taxon>
        <taxon>Sar</taxon>
        <taxon>Alveolata</taxon>
        <taxon>Dinophyceae</taxon>
        <taxon>Suessiales</taxon>
        <taxon>Symbiodiniaceae</taxon>
        <taxon>Durusdinium</taxon>
    </lineage>
</organism>
<proteinExistence type="predicted"/>
<feature type="compositionally biased region" description="Pro residues" evidence="1">
    <location>
        <begin position="175"/>
        <end position="184"/>
    </location>
</feature>
<dbReference type="EMBL" id="CAXAMM010037224">
    <property type="protein sequence ID" value="CAK9076834.1"/>
    <property type="molecule type" value="Genomic_DNA"/>
</dbReference>
<protein>
    <submittedName>
        <fullName evidence="3">Uncharacterized protein</fullName>
    </submittedName>
</protein>
<dbReference type="Proteomes" id="UP001642464">
    <property type="component" value="Unassembled WGS sequence"/>
</dbReference>
<feature type="region of interest" description="Disordered" evidence="1">
    <location>
        <begin position="996"/>
        <end position="1025"/>
    </location>
</feature>
<comment type="caution">
    <text evidence="3">The sequence shown here is derived from an EMBL/GenBank/DDBJ whole genome shotgun (WGS) entry which is preliminary data.</text>
</comment>
<keyword evidence="2" id="KW-1133">Transmembrane helix</keyword>
<gene>
    <name evidence="3" type="ORF">SCF082_LOCUS36964</name>
</gene>
<reference evidence="3 4" key="1">
    <citation type="submission" date="2024-02" db="EMBL/GenBank/DDBJ databases">
        <authorList>
            <person name="Chen Y."/>
            <person name="Shah S."/>
            <person name="Dougan E. K."/>
            <person name="Thang M."/>
            <person name="Chan C."/>
        </authorList>
    </citation>
    <scope>NUCLEOTIDE SEQUENCE [LARGE SCALE GENOMIC DNA]</scope>
</reference>
<accession>A0ABP0PPB2</accession>
<keyword evidence="2" id="KW-0812">Transmembrane</keyword>
<evidence type="ECO:0000256" key="1">
    <source>
        <dbReference type="SAM" id="MobiDB-lite"/>
    </source>
</evidence>
<sequence length="1268" mass="138898">MPIAGWVAAEPSLQGLTNEVRSDVIWNLYIAAVTQAAEAFPLVTGDLSTWSEVVAGLPITFVEPEAAQPRGFSTIHWKCIALGLLMLAADSWVRSGRTRVYVSVVGASLLGLGSVLWYTGATWFLHSLNTPQHGRPHVAVQPSQMGPIEIDMPPLETLNTQGLGAGADGRNAFDTPPPGAPPLPTLQSNAGVGAQGTESGQTGSAQQSVQTTGLRRVQLLNRAPFQLLAGQQGTVKNTSAGLHTIEVDSGLTIQSVPTEAVSEVVAQTMLPVATGGEHYAPYSLSGPSSKLQAQAARIRDAISKAAALQNSTPGWGALFWQAVKNEKEIYQLEPEMSQRLSTFCKVTDMWVTKPKGLLVQKNSRGPYKRLRQSVVHHMDMAWHLKLPADLQRAAPELYRNIRAEGCSSVRQWVNDQHPTLELKQSPGYQDLFMAATIIDFELAGCRSEAAVMAKLGTSQLVKVLNALAQGAVSTKLTSPEAAQKLGVQTSRAVATLLKQPIDDQGYMSFTKVKQGGPPVLASKAWDLLPEQLRDTILHPAREYVSPRYLRLAMGGSHSVYILMRINLEHIGRALFQHVTSCRETPELPETVVHDTDTVPELTGEKWQSRQQCRRDNPTEEASGYTVEQWCAAVRQAKQKQDRVFVLMRFFAGERRKGDVEQYVHELAQEHGIEVLMISIDLATDHRWDFTLPRTFHAIMQLAEEGLIDGSDGASGVEQTLSHGRRLECKKQIHCTIRGLADLDGIRCPGLSEDHQRPTGALANQHDQAAPRVTAWSTWSEQRRCGAVMLNEAAVRQQAVLITERQSAAYVHVDDTVFISDSKMGHQIPGELQASYEEDATAERFPTLCGWPQTGHVPHELSRRAKLPKWIFATDAMGANDYDNGGYGIVTTRVSTSEAADLLRQGGAEGKAIARLDGTQGARYPDRALKPTVPFTLLSDELFAQSSRAASVEPKLEEMRPDLRRKENKWLLPQPPEGLTDYQRRVWRNDQLQKLVSPSSRDEVEVKRSQRSQSVPPPIRTSPAPKATAKAEAVCCRRAVRRSPSLTSRVRWWCSAVFKGMSGLTALLLMTLLSGEAGPIHQTSRVIGAVADISDATAAAAISAINASNAMATAATTWVAAAASNGLTAGDNLWRGVDLTNIEASRCGDAIVADSVEVLHKWLDSDLARAHFPRLSEPLSQRILAAALTLQDALPYTQSMAEDFLLTRSFTSLKVSAQQLEHHRIRVAFQATTLHYQVRWANPMWDGVGWSVELERTRPDFAHVATFVD</sequence>
<evidence type="ECO:0000256" key="2">
    <source>
        <dbReference type="SAM" id="Phobius"/>
    </source>
</evidence>
<evidence type="ECO:0000313" key="4">
    <source>
        <dbReference type="Proteomes" id="UP001642464"/>
    </source>
</evidence>
<feature type="compositionally biased region" description="Polar residues" evidence="1">
    <location>
        <begin position="196"/>
        <end position="210"/>
    </location>
</feature>
<feature type="region of interest" description="Disordered" evidence="1">
    <location>
        <begin position="165"/>
        <end position="210"/>
    </location>
</feature>
<keyword evidence="2" id="KW-0472">Membrane</keyword>
<evidence type="ECO:0000313" key="3">
    <source>
        <dbReference type="EMBL" id="CAK9076834.1"/>
    </source>
</evidence>
<keyword evidence="4" id="KW-1185">Reference proteome</keyword>